<proteinExistence type="evidence at transcript level"/>
<reference evidence="2" key="1">
    <citation type="journal article" date="2008" name="BMC Genomics">
        <title>A conifer genomics resource of 200,000 spruce (Picea spp.) ESTs and 6,464 high-quality, sequence-finished full-length cDNAs for Sitka spruce (Picea sitchensis).</title>
        <authorList>
            <person name="Ralph S.G."/>
            <person name="Chun H.J."/>
            <person name="Kolosova N."/>
            <person name="Cooper D."/>
            <person name="Oddy C."/>
            <person name="Ritland C.E."/>
            <person name="Kirkpatrick R."/>
            <person name="Moore R."/>
            <person name="Barber S."/>
            <person name="Holt R.A."/>
            <person name="Jones S.J."/>
            <person name="Marra M.A."/>
            <person name="Douglas C.J."/>
            <person name="Ritland K."/>
            <person name="Bohlmann J."/>
        </authorList>
    </citation>
    <scope>NUCLEOTIDE SEQUENCE</scope>
    <source>
        <tissue evidence="2">Bark</tissue>
    </source>
</reference>
<dbReference type="AlphaFoldDB" id="A9P1F1"/>
<evidence type="ECO:0000313" key="2">
    <source>
        <dbReference type="EMBL" id="ABK26712.1"/>
    </source>
</evidence>
<dbReference type="EMBL" id="EF087472">
    <property type="protein sequence ID" value="ABK26712.1"/>
    <property type="molecule type" value="mRNA"/>
</dbReference>
<organism evidence="2">
    <name type="scientific">Picea sitchensis</name>
    <name type="common">Sitka spruce</name>
    <name type="synonym">Pinus sitchensis</name>
    <dbReference type="NCBI Taxonomy" id="3332"/>
    <lineage>
        <taxon>Eukaryota</taxon>
        <taxon>Viridiplantae</taxon>
        <taxon>Streptophyta</taxon>
        <taxon>Embryophyta</taxon>
        <taxon>Tracheophyta</taxon>
        <taxon>Spermatophyta</taxon>
        <taxon>Pinopsida</taxon>
        <taxon>Pinidae</taxon>
        <taxon>Conifers I</taxon>
        <taxon>Pinales</taxon>
        <taxon>Pinaceae</taxon>
        <taxon>Picea</taxon>
    </lineage>
</organism>
<feature type="chain" id="PRO_5002741873" evidence="1">
    <location>
        <begin position="30"/>
        <end position="122"/>
    </location>
</feature>
<name>A9P1F1_PICSI</name>
<keyword evidence="1" id="KW-0732">Signal</keyword>
<feature type="signal peptide" evidence="1">
    <location>
        <begin position="1"/>
        <end position="29"/>
    </location>
</feature>
<evidence type="ECO:0000256" key="1">
    <source>
        <dbReference type="SAM" id="SignalP"/>
    </source>
</evidence>
<accession>A9P1F1</accession>
<sequence length="122" mass="13793">MSPNTICKSNHCTALCQLFFFNLGSVVLSFQRPPMAALRAVCRPHLVSSFISCSRRTPFNYGRPPNCRSNYVFPRGYLNSTGIELGFRSNGRRMFTRASARKSERTPYESLGKFLSLDLDSI</sequence>
<protein>
    <submittedName>
        <fullName evidence="2">Uncharacterized protein</fullName>
    </submittedName>
</protein>